<comment type="cofactor">
    <cofactor evidence="1">
        <name>FMN</name>
        <dbReference type="ChEBI" id="CHEBI:58210"/>
    </cofactor>
</comment>
<proteinExistence type="inferred from homology"/>
<dbReference type="eggNOG" id="arCOG02017">
    <property type="taxonomic scope" value="Archaea"/>
</dbReference>
<dbReference type="Proteomes" id="UP000006565">
    <property type="component" value="Chromosome"/>
</dbReference>
<dbReference type="EMBL" id="CP002117">
    <property type="protein sequence ID" value="ADN35109.1"/>
    <property type="molecule type" value="Genomic_DNA"/>
</dbReference>
<dbReference type="InterPro" id="IPR002563">
    <property type="entry name" value="Flavin_Rdtase-like_dom"/>
</dbReference>
<protein>
    <submittedName>
        <fullName evidence="5">Flavin reductase domain protein FMN-binding protein</fullName>
    </submittedName>
</protein>
<dbReference type="InterPro" id="IPR012349">
    <property type="entry name" value="Split_barrel_FMN-bd"/>
</dbReference>
<dbReference type="HOGENOM" id="CLU_059021_5_0_2"/>
<evidence type="ECO:0000256" key="1">
    <source>
        <dbReference type="ARBA" id="ARBA00001917"/>
    </source>
</evidence>
<sequence>MEDYDLGKVFKLIEPGPVVLVTTSSNGRPNIMTMSWHMAMEFVPPLIGCIISPEDYSFEALYATGECVIGIPTVEMMKKTVDIGNCSGKDVDKFEEFGLTPLPAGKVKAPLLAECFANIECRVVDRSMVDKYGLFVLEAVKAWTDPEHKERRTFHANGDGTFVVDGESVDLKDRMVKFPECL</sequence>
<dbReference type="RefSeq" id="WP_013328288.1">
    <property type="nucleotide sequence ID" value="NC_014507.1"/>
</dbReference>
<evidence type="ECO:0000313" key="5">
    <source>
        <dbReference type="EMBL" id="ADN35109.1"/>
    </source>
</evidence>
<dbReference type="KEGG" id="mpi:Mpet_0335"/>
<evidence type="ECO:0000256" key="2">
    <source>
        <dbReference type="ARBA" id="ARBA00022630"/>
    </source>
</evidence>
<dbReference type="PANTHER" id="PTHR43567">
    <property type="entry name" value="FLAVOREDOXIN-RELATED-RELATED"/>
    <property type="match status" value="1"/>
</dbReference>
<reference evidence="5 6" key="1">
    <citation type="journal article" date="2010" name="Stand. Genomic Sci.">
        <title>Complete genome sequence of Methanoplanus petrolearius type strain (SEBR 4847).</title>
        <authorList>
            <person name="Brambilla E."/>
            <person name="Djao O.D."/>
            <person name="Daligault H."/>
            <person name="Lapidus A."/>
            <person name="Lucas S."/>
            <person name="Hammon N."/>
            <person name="Nolan M."/>
            <person name="Tice H."/>
            <person name="Cheng J.F."/>
            <person name="Han C."/>
            <person name="Tapia R."/>
            <person name="Goodwin L."/>
            <person name="Pitluck S."/>
            <person name="Liolios K."/>
            <person name="Ivanova N."/>
            <person name="Mavromatis K."/>
            <person name="Mikhailova N."/>
            <person name="Pati A."/>
            <person name="Chen A."/>
            <person name="Palaniappan K."/>
            <person name="Land M."/>
            <person name="Hauser L."/>
            <person name="Chang Y.J."/>
            <person name="Jeffries C.D."/>
            <person name="Rohde M."/>
            <person name="Spring S."/>
            <person name="Sikorski J."/>
            <person name="Goker M."/>
            <person name="Woyke T."/>
            <person name="Bristow J."/>
            <person name="Eisen J.A."/>
            <person name="Markowitz V."/>
            <person name="Hugenholtz P."/>
            <person name="Kyrpides N.C."/>
            <person name="Klenk H.P."/>
        </authorList>
    </citation>
    <scope>NUCLEOTIDE SEQUENCE [LARGE SCALE GENOMIC DNA]</scope>
    <source>
        <strain evidence="6">DSM 11571 / OCM 486 / SEBR 4847</strain>
    </source>
</reference>
<name>E1RFV7_METP4</name>
<evidence type="ECO:0000313" key="6">
    <source>
        <dbReference type="Proteomes" id="UP000006565"/>
    </source>
</evidence>
<gene>
    <name evidence="5" type="ordered locus">Mpet_0335</name>
</gene>
<accession>E1RFV7</accession>
<organism evidence="5 6">
    <name type="scientific">Methanolacinia petrolearia (strain DSM 11571 / OCM 486 / SEBR 4847)</name>
    <name type="common">Methanoplanus petrolearius</name>
    <dbReference type="NCBI Taxonomy" id="679926"/>
    <lineage>
        <taxon>Archaea</taxon>
        <taxon>Methanobacteriati</taxon>
        <taxon>Methanobacteriota</taxon>
        <taxon>Stenosarchaea group</taxon>
        <taxon>Methanomicrobia</taxon>
        <taxon>Methanomicrobiales</taxon>
        <taxon>Methanomicrobiaceae</taxon>
        <taxon>Methanolacinia</taxon>
    </lineage>
</organism>
<feature type="domain" description="Flavin reductase like" evidence="4">
    <location>
        <begin position="12"/>
        <end position="156"/>
    </location>
</feature>
<dbReference type="STRING" id="679926.Mpet_0335"/>
<dbReference type="Pfam" id="PF01613">
    <property type="entry name" value="Flavin_Reduct"/>
    <property type="match status" value="1"/>
</dbReference>
<dbReference type="SMART" id="SM00903">
    <property type="entry name" value="Flavin_Reduct"/>
    <property type="match status" value="1"/>
</dbReference>
<keyword evidence="2" id="KW-0285">Flavoprotein</keyword>
<dbReference type="SUPFAM" id="SSF50475">
    <property type="entry name" value="FMN-binding split barrel"/>
    <property type="match status" value="1"/>
</dbReference>
<dbReference type="GO" id="GO:0010181">
    <property type="term" value="F:FMN binding"/>
    <property type="evidence" value="ECO:0007669"/>
    <property type="project" value="InterPro"/>
</dbReference>
<comment type="similarity">
    <text evidence="3">Belongs to the flavoredoxin family.</text>
</comment>
<evidence type="ECO:0000256" key="3">
    <source>
        <dbReference type="ARBA" id="ARBA00038054"/>
    </source>
</evidence>
<dbReference type="Gene3D" id="2.30.110.10">
    <property type="entry name" value="Electron Transport, Fmn-binding Protein, Chain A"/>
    <property type="match status" value="1"/>
</dbReference>
<dbReference type="AlphaFoldDB" id="E1RFV7"/>
<dbReference type="OrthoDB" id="8522at2157"/>
<dbReference type="InterPro" id="IPR052174">
    <property type="entry name" value="Flavoredoxin"/>
</dbReference>
<keyword evidence="6" id="KW-1185">Reference proteome</keyword>
<dbReference type="PANTHER" id="PTHR43567:SF1">
    <property type="entry name" value="FLAVOREDOXIN"/>
    <property type="match status" value="1"/>
</dbReference>
<evidence type="ECO:0000259" key="4">
    <source>
        <dbReference type="SMART" id="SM00903"/>
    </source>
</evidence>
<dbReference type="GeneID" id="9742778"/>